<feature type="transmembrane region" description="Helical" evidence="1">
    <location>
        <begin position="79"/>
        <end position="97"/>
    </location>
</feature>
<sequence length="682" mass="74744">MNLLALPIGNFHPVLVHLPIGAIMLVAFLEGYGLWKPEQHHKGTVRLILWVSFITSGLSLVTGWILGNGTGYESGLLDTHRWLAVAFTIVNGLALYFQRKSNKILYGIQIVLALVLITLTGHYGGSMTHGEDFLTAKPASDTQVITDVSKAQVYADIVQPILDAKCVGCHNPKKIKGGLDLSTLSGLRAGGDNGSVLDSLQGKMPLLGASLHVPLDSDAHMPPKGKVQLSPEEIALLDWWATHGHCTDCQAGNLAQSPKMAHILGELEQDTTFLAVLAQELAPFDGDELTELQSQGVSVYPLAEGNPLLRVSLAHKKDLDENSLSALKPLAEHIVELDLGYSNFNDTISGTLKRFKNLVKLQLQQTDVNAETLKVLSRLPHLESLNLYGTDLDSTALTLLEKMKALRSLYLWDSQGLAPHLTALSKSRPNLVLGKIHDSVFAASSVEPPLILASGNFFTDTVQVQLQNFFEGVNIHYTTDGTEPDTTSTQYEGQLVVDKSLQLKAIAHKRGWALSEVAQERFTQIKYPAEVTGQQPQPHEKYPGTGAQTLADRRRGTINFVDGKWMGFEGTHATTTLKLEKGGNISSVSIGALSTPSNWIFFPTGATVWTSVDGENYTQVAHLDFPKEKPNTNVRMDFFPIEFPSRQANYVRVRVKSPLRNPNWHPNPGGKSWIFLDEIVIN</sequence>
<dbReference type="Pfam" id="PF07635">
    <property type="entry name" value="PSCyt1"/>
    <property type="match status" value="1"/>
</dbReference>
<dbReference type="InterPro" id="IPR032675">
    <property type="entry name" value="LRR_dom_sf"/>
</dbReference>
<evidence type="ECO:0000259" key="3">
    <source>
        <dbReference type="Pfam" id="PF13290"/>
    </source>
</evidence>
<feature type="transmembrane region" description="Helical" evidence="1">
    <location>
        <begin position="47"/>
        <end position="67"/>
    </location>
</feature>
<feature type="transmembrane region" description="Helical" evidence="1">
    <location>
        <begin position="14"/>
        <end position="35"/>
    </location>
</feature>
<evidence type="ECO:0000313" key="5">
    <source>
        <dbReference type="Proteomes" id="UP000219559"/>
    </source>
</evidence>
<accession>A0A2A4GD08</accession>
<dbReference type="Proteomes" id="UP000219559">
    <property type="component" value="Unassembled WGS sequence"/>
</dbReference>
<dbReference type="SUPFAM" id="SSF52047">
    <property type="entry name" value="RNI-like"/>
    <property type="match status" value="1"/>
</dbReference>
<dbReference type="Pfam" id="PF13290">
    <property type="entry name" value="CHB_HEX_C_1"/>
    <property type="match status" value="1"/>
</dbReference>
<dbReference type="EMBL" id="NBWU01000001">
    <property type="protein sequence ID" value="PCE66497.1"/>
    <property type="molecule type" value="Genomic_DNA"/>
</dbReference>
<feature type="domain" description="Cytochrome C Planctomycete-type" evidence="2">
    <location>
        <begin position="166"/>
        <end position="225"/>
    </location>
</feature>
<feature type="domain" description="GH29D-like beta-sandwich" evidence="3">
    <location>
        <begin position="454"/>
        <end position="517"/>
    </location>
</feature>
<evidence type="ECO:0000313" key="4">
    <source>
        <dbReference type="EMBL" id="PCE66497.1"/>
    </source>
</evidence>
<gene>
    <name evidence="4" type="ORF">B7P33_04160</name>
</gene>
<protein>
    <submittedName>
        <fullName evidence="4">Uncharacterized protein</fullName>
    </submittedName>
</protein>
<dbReference type="Gene3D" id="3.80.10.10">
    <property type="entry name" value="Ribonuclease Inhibitor"/>
    <property type="match status" value="1"/>
</dbReference>
<dbReference type="SUPFAM" id="SSF49785">
    <property type="entry name" value="Galactose-binding domain-like"/>
    <property type="match status" value="1"/>
</dbReference>
<keyword evidence="1" id="KW-0472">Membrane</keyword>
<keyword evidence="1" id="KW-1133">Transmembrane helix</keyword>
<dbReference type="OrthoDB" id="1099022at2"/>
<dbReference type="InterPro" id="IPR008979">
    <property type="entry name" value="Galactose-bd-like_sf"/>
</dbReference>
<dbReference type="InterPro" id="IPR011429">
    <property type="entry name" value="Cyt_c_Planctomycete-type"/>
</dbReference>
<dbReference type="RefSeq" id="WP_097442019.1">
    <property type="nucleotide sequence ID" value="NZ_NBWU01000001.1"/>
</dbReference>
<keyword evidence="1" id="KW-0812">Transmembrane</keyword>
<name>A0A2A4GD08_9FLAO</name>
<comment type="caution">
    <text evidence="4">The sequence shown here is derived from an EMBL/GenBank/DDBJ whole genome shotgun (WGS) entry which is preliminary data.</text>
</comment>
<evidence type="ECO:0000259" key="2">
    <source>
        <dbReference type="Pfam" id="PF07635"/>
    </source>
</evidence>
<dbReference type="InterPro" id="IPR059177">
    <property type="entry name" value="GH29D-like_dom"/>
</dbReference>
<keyword evidence="5" id="KW-1185">Reference proteome</keyword>
<proteinExistence type="predicted"/>
<dbReference type="AlphaFoldDB" id="A0A2A4GD08"/>
<evidence type="ECO:0000256" key="1">
    <source>
        <dbReference type="SAM" id="Phobius"/>
    </source>
</evidence>
<dbReference type="Gene3D" id="2.60.120.260">
    <property type="entry name" value="Galactose-binding domain-like"/>
    <property type="match status" value="1"/>
</dbReference>
<reference evidence="4 5" key="1">
    <citation type="submission" date="2017-04" db="EMBL/GenBank/DDBJ databases">
        <title>A new member of the family Flavobacteriaceae isolated from ascidians.</title>
        <authorList>
            <person name="Chen L."/>
        </authorList>
    </citation>
    <scope>NUCLEOTIDE SEQUENCE [LARGE SCALE GENOMIC DNA]</scope>
    <source>
        <strain evidence="4 5">HQA918</strain>
    </source>
</reference>
<feature type="transmembrane region" description="Helical" evidence="1">
    <location>
        <begin position="104"/>
        <end position="124"/>
    </location>
</feature>
<organism evidence="4 5">
    <name type="scientific">Sediminicola luteus</name>
    <dbReference type="NCBI Taxonomy" id="319238"/>
    <lineage>
        <taxon>Bacteria</taxon>
        <taxon>Pseudomonadati</taxon>
        <taxon>Bacteroidota</taxon>
        <taxon>Flavobacteriia</taxon>
        <taxon>Flavobacteriales</taxon>
        <taxon>Flavobacteriaceae</taxon>
        <taxon>Sediminicola</taxon>
    </lineage>
</organism>